<dbReference type="SUPFAM" id="SSF56672">
    <property type="entry name" value="DNA/RNA polymerases"/>
    <property type="match status" value="1"/>
</dbReference>
<dbReference type="VEuPathDB" id="FungiDB:SeMB42_g04387"/>
<dbReference type="InterPro" id="IPR012337">
    <property type="entry name" value="RNaseH-like_sf"/>
</dbReference>
<organism evidence="3 4">
    <name type="scientific">Synchytrium endobioticum</name>
    <dbReference type="NCBI Taxonomy" id="286115"/>
    <lineage>
        <taxon>Eukaryota</taxon>
        <taxon>Fungi</taxon>
        <taxon>Fungi incertae sedis</taxon>
        <taxon>Chytridiomycota</taxon>
        <taxon>Chytridiomycota incertae sedis</taxon>
        <taxon>Chytridiomycetes</taxon>
        <taxon>Synchytriales</taxon>
        <taxon>Synchytriaceae</taxon>
        <taxon>Synchytrium</taxon>
    </lineage>
</organism>
<evidence type="ECO:0000313" key="4">
    <source>
        <dbReference type="Proteomes" id="UP000320475"/>
    </source>
</evidence>
<dbReference type="SUPFAM" id="SSF53098">
    <property type="entry name" value="Ribonuclease H-like"/>
    <property type="match status" value="1"/>
</dbReference>
<dbReference type="Pfam" id="PF25597">
    <property type="entry name" value="SH3_retrovirus"/>
    <property type="match status" value="1"/>
</dbReference>
<evidence type="ECO:0000259" key="2">
    <source>
        <dbReference type="PROSITE" id="PS50994"/>
    </source>
</evidence>
<accession>A0A507D2A2</accession>
<dbReference type="InterPro" id="IPR013103">
    <property type="entry name" value="RVT_2"/>
</dbReference>
<gene>
    <name evidence="3" type="ORF">SeLEV6574_g03873</name>
</gene>
<dbReference type="InterPro" id="IPR057670">
    <property type="entry name" value="SH3_retrovirus"/>
</dbReference>
<dbReference type="Pfam" id="PF13976">
    <property type="entry name" value="gag_pre-integrs"/>
    <property type="match status" value="1"/>
</dbReference>
<evidence type="ECO:0000256" key="1">
    <source>
        <dbReference type="ARBA" id="ARBA00022750"/>
    </source>
</evidence>
<dbReference type="GO" id="GO:0003676">
    <property type="term" value="F:nucleic acid binding"/>
    <property type="evidence" value="ECO:0007669"/>
    <property type="project" value="InterPro"/>
</dbReference>
<keyword evidence="3" id="KW-0548">Nucleotidyltransferase</keyword>
<dbReference type="GO" id="GO:0004190">
    <property type="term" value="F:aspartic-type endopeptidase activity"/>
    <property type="evidence" value="ECO:0007669"/>
    <property type="project" value="UniProtKB-KW"/>
</dbReference>
<feature type="domain" description="Integrase catalytic" evidence="2">
    <location>
        <begin position="550"/>
        <end position="720"/>
    </location>
</feature>
<dbReference type="EMBL" id="QEAM01000141">
    <property type="protein sequence ID" value="TPX45431.1"/>
    <property type="molecule type" value="Genomic_DNA"/>
</dbReference>
<dbReference type="InterPro" id="IPR043502">
    <property type="entry name" value="DNA/RNA_pol_sf"/>
</dbReference>
<dbReference type="InterPro" id="IPR036875">
    <property type="entry name" value="Znf_CCHC_sf"/>
</dbReference>
<keyword evidence="1" id="KW-0378">Hydrolase</keyword>
<evidence type="ECO:0000313" key="3">
    <source>
        <dbReference type="EMBL" id="TPX45431.1"/>
    </source>
</evidence>
<dbReference type="GO" id="GO:0005634">
    <property type="term" value="C:nucleus"/>
    <property type="evidence" value="ECO:0007669"/>
    <property type="project" value="UniProtKB-ARBA"/>
</dbReference>
<dbReference type="Proteomes" id="UP000320475">
    <property type="component" value="Unassembled WGS sequence"/>
</dbReference>
<dbReference type="Pfam" id="PF22936">
    <property type="entry name" value="Pol_BBD"/>
    <property type="match status" value="1"/>
</dbReference>
<dbReference type="OrthoDB" id="5423336at2759"/>
<dbReference type="PROSITE" id="PS50994">
    <property type="entry name" value="INTEGRASE"/>
    <property type="match status" value="1"/>
</dbReference>
<dbReference type="CDD" id="cd09272">
    <property type="entry name" value="RNase_HI_RT_Ty1"/>
    <property type="match status" value="1"/>
</dbReference>
<sequence>MAMNADVQKIERFDPNNPLGPLFPQWKQSIAMFLYAQANLGKYLDEAVVPMVLITEGESQTAFDARVEKHSADGYKAAFVIRNNVAPTIAQQLDIKWSAHRMMKHLDNTYGGSNTVNLTVLWETYHSFTMSAQEDPTTVVAAIQKLQAEMSAICKAKQLTTADDLLSVMSTLLLVRHMNIPPYTTYRDNLITNDKITTVKIEDIRAQMLNLKTLHDITTGGEAYYAKHTITMAGTGGSIKPTYNKTGKSLGNPKEPTLCFRCWETGHYIGICEDRKKNFPGFANNPMDANIGQKNVLVCITCWTSGHTKARCTHTTAKQFPGLLKYVHNEQQPIPSHITDLTESTGISKEGTYSGEENLAVSCVAFPIEHNFTSTSWLLDSGASNHMTDTPIHLSNLQRLNIRISGIGETTLNATHTGTLTGMVGDTQIVLHNILVVPGIKRNLISEGQLYDNGYRVNNTDKGDKLLLSEYGCIPIKRTNNVYQISINPTHYAATAITTEPHLWHQRLGHPSPARLKDTIPSIDASTMDTSCCESCIQGKMTEDPYVTSTSSRPNVLSILSADVIGPFRTRSHDGSLNYLVVLDKGSHYGWVIPLKKRGDAALHLMNLIKLLNNHYPSTTVKFVQVDNAPEFTSHKMNEFLLAHGIIRRRTMIYSHAQNGSIERYNRTIQEKARTMLVASHLPPTFWSLALVAAVYLENRTVTRALPPGITPIQTLTGNPPTYDTLRIFGCKSICHDPTQRDKQVQKSIHAIFVGYDDSPFETMKGWKFWNINTKQVFHSRNVKFLETEPFPMNSKEGLQSQLSNMFDQQMTTISSTTYPFFEEESDTTPTTIPLPNNTLLIPPSSSFPSPRPTLASTRERRNIRPPTRYGHIAVLASPPPISIPKTYASAIQSDECTQWQNAMSEEVAALRANNTWELVQAPPGAHILPGKWVYVVKYDEKGDVDRFKARWVVQGNRQVDGVDYTETFAPTSHLPSLRILISLVAAYNWYASTLDISTAFLNGNLTEEIYVKQPNGFQTDPHFVCRLKKSLYGLRQAPRVWFEHLSAWMHDANFFSSPAEPCLYTGTASSGTRVYILIHVDDFLITASTKEAVVEIESKLESSFKLKKGGALNWYLNFQFIRHDNVILMSQHTYAMNILSEFNMDNCNSVPTPMVPGFDLPTTEPLCDQQKYQKAIGMLLYLARGTRPDIMTAVAILSKYTTKPSTYHWQGILHLLKYIKGTSQYVLQLGGTDFEVYADADWATDTTDRKSRSGFVVKMGQGVVSWASKKQTTVALSSSEAEYYALSEAVKETLWIQSLFHSLQLSFTIPTIIHEDNRGAQLIAENPMVTPRAKHIDLRYHFLRHHIHQNLIQLNPTPTSKMLADCMTKPLTGAPFLWCRDHLGVTTKGGVASP</sequence>
<dbReference type="Gene3D" id="4.10.60.10">
    <property type="entry name" value="Zinc finger, CCHC-type"/>
    <property type="match status" value="1"/>
</dbReference>
<keyword evidence="1" id="KW-0064">Aspartyl protease</keyword>
<keyword evidence="1" id="KW-0645">Protease</keyword>
<dbReference type="Gene3D" id="3.30.420.10">
    <property type="entry name" value="Ribonuclease H-like superfamily/Ribonuclease H"/>
    <property type="match status" value="1"/>
</dbReference>
<dbReference type="InterPro" id="IPR036397">
    <property type="entry name" value="RNaseH_sf"/>
</dbReference>
<dbReference type="GO" id="GO:0003887">
    <property type="term" value="F:DNA-directed DNA polymerase activity"/>
    <property type="evidence" value="ECO:0007669"/>
    <property type="project" value="UniProtKB-KW"/>
</dbReference>
<dbReference type="GO" id="GO:0008270">
    <property type="term" value="F:zinc ion binding"/>
    <property type="evidence" value="ECO:0007669"/>
    <property type="project" value="InterPro"/>
</dbReference>
<proteinExistence type="predicted"/>
<dbReference type="GO" id="GO:0015074">
    <property type="term" value="P:DNA integration"/>
    <property type="evidence" value="ECO:0007669"/>
    <property type="project" value="InterPro"/>
</dbReference>
<reference evidence="3 4" key="1">
    <citation type="journal article" date="2019" name="Sci. Rep.">
        <title>Comparative genomics of chytrid fungi reveal insights into the obligate biotrophic and pathogenic lifestyle of Synchytrium endobioticum.</title>
        <authorList>
            <person name="van de Vossenberg B.T.L.H."/>
            <person name="Warris S."/>
            <person name="Nguyen H.D.T."/>
            <person name="van Gent-Pelzer M.P.E."/>
            <person name="Joly D.L."/>
            <person name="van de Geest H.C."/>
            <person name="Bonants P.J.M."/>
            <person name="Smith D.S."/>
            <person name="Levesque C.A."/>
            <person name="van der Lee T.A.J."/>
        </authorList>
    </citation>
    <scope>NUCLEOTIDE SEQUENCE [LARGE SCALE GENOMIC DNA]</scope>
    <source>
        <strain evidence="3 4">LEV6574</strain>
    </source>
</reference>
<dbReference type="PANTHER" id="PTHR11439">
    <property type="entry name" value="GAG-POL-RELATED RETROTRANSPOSON"/>
    <property type="match status" value="1"/>
</dbReference>
<dbReference type="Pfam" id="PF07727">
    <property type="entry name" value="RVT_2"/>
    <property type="match status" value="1"/>
</dbReference>
<protein>
    <submittedName>
        <fullName evidence="3">DNA-directed DNA polymerase</fullName>
    </submittedName>
</protein>
<keyword evidence="3" id="KW-0808">Transferase</keyword>
<dbReference type="InterPro" id="IPR001584">
    <property type="entry name" value="Integrase_cat-core"/>
</dbReference>
<dbReference type="VEuPathDB" id="FungiDB:SeMB42_g07067"/>
<dbReference type="InterPro" id="IPR054722">
    <property type="entry name" value="PolX-like_BBD"/>
</dbReference>
<dbReference type="InterPro" id="IPR025724">
    <property type="entry name" value="GAG-pre-integrase_dom"/>
</dbReference>
<comment type="caution">
    <text evidence="3">The sequence shown here is derived from an EMBL/GenBank/DDBJ whole genome shotgun (WGS) entry which is preliminary data.</text>
</comment>
<name>A0A507D2A2_9FUNG</name>
<dbReference type="PANTHER" id="PTHR11439:SF440">
    <property type="entry name" value="INTEGRASE CATALYTIC DOMAIN-CONTAINING PROTEIN"/>
    <property type="match status" value="1"/>
</dbReference>
<keyword evidence="3" id="KW-0239">DNA-directed DNA polymerase</keyword>
<dbReference type="SUPFAM" id="SSF57756">
    <property type="entry name" value="Retrovirus zinc finger-like domains"/>
    <property type="match status" value="1"/>
</dbReference>
<dbReference type="VEuPathDB" id="FungiDB:SeMB42_g02421"/>